<dbReference type="Pfam" id="PF02465">
    <property type="entry name" value="FliD_N"/>
    <property type="match status" value="1"/>
</dbReference>
<keyword evidence="8" id="KW-0966">Cell projection</keyword>
<keyword evidence="3" id="KW-0175">Coiled coil</keyword>
<organism evidence="8 9">
    <name type="scientific">Cryptosporangium minutisporangium</name>
    <dbReference type="NCBI Taxonomy" id="113569"/>
    <lineage>
        <taxon>Bacteria</taxon>
        <taxon>Bacillati</taxon>
        <taxon>Actinomycetota</taxon>
        <taxon>Actinomycetes</taxon>
        <taxon>Cryptosporangiales</taxon>
        <taxon>Cryptosporangiaceae</taxon>
        <taxon>Cryptosporangium</taxon>
    </lineage>
</organism>
<feature type="domain" description="Flagellar hook-associated protein 2 N-terminal" evidence="6">
    <location>
        <begin position="10"/>
        <end position="105"/>
    </location>
</feature>
<keyword evidence="8" id="KW-0969">Cilium</keyword>
<comment type="subcellular location">
    <subcellularLocation>
        <location evidence="5">Secreted</location>
    </subcellularLocation>
    <subcellularLocation>
        <location evidence="5">Bacterial flagellum</location>
    </subcellularLocation>
</comment>
<dbReference type="Proteomes" id="UP001501676">
    <property type="component" value="Unassembled WGS sequence"/>
</dbReference>
<reference evidence="9" key="1">
    <citation type="journal article" date="2019" name="Int. J. Syst. Evol. Microbiol.">
        <title>The Global Catalogue of Microorganisms (GCM) 10K type strain sequencing project: providing services to taxonomists for standard genome sequencing and annotation.</title>
        <authorList>
            <consortium name="The Broad Institute Genomics Platform"/>
            <consortium name="The Broad Institute Genome Sequencing Center for Infectious Disease"/>
            <person name="Wu L."/>
            <person name="Ma J."/>
        </authorList>
    </citation>
    <scope>NUCLEOTIDE SEQUENCE [LARGE SCALE GENOMIC DNA]</scope>
    <source>
        <strain evidence="9">JCM 9458</strain>
    </source>
</reference>
<proteinExistence type="inferred from homology"/>
<evidence type="ECO:0000313" key="8">
    <source>
        <dbReference type="EMBL" id="GAA3398856.1"/>
    </source>
</evidence>
<dbReference type="PANTHER" id="PTHR30288:SF0">
    <property type="entry name" value="FLAGELLAR HOOK-ASSOCIATED PROTEIN 2"/>
    <property type="match status" value="1"/>
</dbReference>
<comment type="subunit">
    <text evidence="2 5">Homopentamer.</text>
</comment>
<comment type="similarity">
    <text evidence="1 5">Belongs to the FliD family.</text>
</comment>
<evidence type="ECO:0000256" key="3">
    <source>
        <dbReference type="ARBA" id="ARBA00023054"/>
    </source>
</evidence>
<evidence type="ECO:0000259" key="7">
    <source>
        <dbReference type="Pfam" id="PF07195"/>
    </source>
</evidence>
<keyword evidence="4 5" id="KW-0975">Bacterial flagellum</keyword>
<name>A0ABP6TC10_9ACTN</name>
<dbReference type="EMBL" id="BAAAYN010000101">
    <property type="protein sequence ID" value="GAA3398856.1"/>
    <property type="molecule type" value="Genomic_DNA"/>
</dbReference>
<dbReference type="Pfam" id="PF07195">
    <property type="entry name" value="FliD_C"/>
    <property type="match status" value="1"/>
</dbReference>
<evidence type="ECO:0000256" key="4">
    <source>
        <dbReference type="ARBA" id="ARBA00023143"/>
    </source>
</evidence>
<dbReference type="PANTHER" id="PTHR30288">
    <property type="entry name" value="FLAGELLAR CAP/ASSEMBLY PROTEIN FLID"/>
    <property type="match status" value="1"/>
</dbReference>
<evidence type="ECO:0000313" key="9">
    <source>
        <dbReference type="Proteomes" id="UP001501676"/>
    </source>
</evidence>
<comment type="function">
    <text evidence="5">Required for morphogenesis and for the elongation of the flagellar filament by facilitating polymerization of the flagellin monomers at the tip of growing filament. Forms a capping structure, which prevents flagellin subunits (transported through the central channel of the flagellum) from leaking out without polymerization at the distal end.</text>
</comment>
<accession>A0ABP6TC10</accession>
<evidence type="ECO:0000259" key="6">
    <source>
        <dbReference type="Pfam" id="PF02465"/>
    </source>
</evidence>
<dbReference type="RefSeq" id="WP_345733893.1">
    <property type="nucleotide sequence ID" value="NZ_BAAAYN010000101.1"/>
</dbReference>
<evidence type="ECO:0000256" key="2">
    <source>
        <dbReference type="ARBA" id="ARBA00011255"/>
    </source>
</evidence>
<keyword evidence="8" id="KW-0282">Flagellum</keyword>
<evidence type="ECO:0000256" key="5">
    <source>
        <dbReference type="RuleBase" id="RU362066"/>
    </source>
</evidence>
<gene>
    <name evidence="8" type="primary">fliD</name>
    <name evidence="8" type="ORF">GCM10020369_83390</name>
</gene>
<dbReference type="InterPro" id="IPR003481">
    <property type="entry name" value="FliD_N"/>
</dbReference>
<dbReference type="InterPro" id="IPR010809">
    <property type="entry name" value="FliD_C"/>
</dbReference>
<evidence type="ECO:0000256" key="1">
    <source>
        <dbReference type="ARBA" id="ARBA00009764"/>
    </source>
</evidence>
<keyword evidence="9" id="KW-1185">Reference proteome</keyword>
<dbReference type="InterPro" id="IPR040026">
    <property type="entry name" value="FliD"/>
</dbReference>
<protein>
    <recommendedName>
        <fullName evidence="5">Flagellar hook-associated protein 2</fullName>
        <shortName evidence="5">HAP2</shortName>
    </recommendedName>
    <alternativeName>
        <fullName evidence="5">Flagellar cap protein</fullName>
    </alternativeName>
</protein>
<comment type="caution">
    <text evidence="8">The sequence shown here is derived from an EMBL/GenBank/DDBJ whole genome shotgun (WGS) entry which is preliminary data.</text>
</comment>
<keyword evidence="5" id="KW-0964">Secreted</keyword>
<feature type="domain" description="Flagellar hook-associated protein 2 C-terminal" evidence="7">
    <location>
        <begin position="205"/>
        <end position="434"/>
    </location>
</feature>
<sequence>MVTSIGGLSSGIDTTSLINSLMQVEAQPQNSLRGKVSDVTTANTAYQTVNTKMKSLLTAAQDLLKADTWKAAKATSSSTDVTVTASPGALSGDMTFNVTTLAKAHRMTSAFADANTAVTPSGSFDITIGDQVTSIVLDPDKNTPQGAADAINKANLTSNLGVRASVVTTADGPVLQIASTKTGAANAFQVTGMYDPPTVMTEGSDAELVVGDPNAGGFKVTSSSNTFTGVMPGVTITATKAPAEATVGVVADTDTMAAKMQALVDAANGALAQINLSSASTPGTSSGAKSSSGPLAGDYTVRQLAGKILSAVSTGADKAVAGLESFGSFKKLGVELTRDGKLTFNKDTFVSAYNTNPGQIKEAVTTGLAKTMETVGKAATDSIDGALTTKIKSNATMISRLNKEILDWDTTLANRRTALQRQFTGMESALSKISSQSSWLGSQMSGGGS</sequence>